<evidence type="ECO:0000313" key="3">
    <source>
        <dbReference type="Proteomes" id="UP000636709"/>
    </source>
</evidence>
<organism evidence="2 3">
    <name type="scientific">Digitaria exilis</name>
    <dbReference type="NCBI Taxonomy" id="1010633"/>
    <lineage>
        <taxon>Eukaryota</taxon>
        <taxon>Viridiplantae</taxon>
        <taxon>Streptophyta</taxon>
        <taxon>Embryophyta</taxon>
        <taxon>Tracheophyta</taxon>
        <taxon>Spermatophyta</taxon>
        <taxon>Magnoliopsida</taxon>
        <taxon>Liliopsida</taxon>
        <taxon>Poales</taxon>
        <taxon>Poaceae</taxon>
        <taxon>PACMAD clade</taxon>
        <taxon>Panicoideae</taxon>
        <taxon>Panicodae</taxon>
        <taxon>Paniceae</taxon>
        <taxon>Anthephorinae</taxon>
        <taxon>Digitaria</taxon>
    </lineage>
</organism>
<proteinExistence type="predicted"/>
<dbReference type="AlphaFoldDB" id="A0A835FST8"/>
<sequence>MWACRSLLMMSRPRNLLNSIRRRRAVTEPPAVALGAAASRWLVSDTRDSDLLHDDAMDNAAVSSPRRNDGDPGTSTALADRRRTATEEIKKHLYLVLDDVKDGFGIHKLDMDTDDVAAGGLDSGNLPRLPNPPVLRLDEKWIDDFAVLGSNVIGMGSRLTNTHNDERRDDGDTLTFDTRTGKLALLPDLPDGLRNNMPMHCIAAGDRLYVIEAGTMYDGANYDNEFFMGGLHCLKLHPQGDDAIAHAGYPKREPGCCDPQKLPLSPYGITAHAVHPSGRAFFVSAYCHRGWGTFWYDTELGDWTRHCSLKLPFIGQAHYDQDLNAWVGLHAQRDGHICACDVPDLNRPAAPEWKFGKEKLFYEDPERHVDAKLVAMGGGGRFCIVEIMTMPGVDRKGCIGDGDKCVLRLTAFRVEYDDDGELTVTDRRPACWFMMSKYRDYAYSDSWLAFWA</sequence>
<dbReference type="PANTHER" id="PTHR33085">
    <property type="entry name" value="OS12G0113100 PROTEIN-RELATED"/>
    <property type="match status" value="1"/>
</dbReference>
<dbReference type="PANTHER" id="PTHR33085:SF69">
    <property type="entry name" value="OS07G0234700 PROTEIN"/>
    <property type="match status" value="1"/>
</dbReference>
<dbReference type="InterPro" id="IPR012871">
    <property type="entry name" value="DUF1668_ORYSA"/>
</dbReference>
<reference evidence="2" key="1">
    <citation type="submission" date="2020-07" db="EMBL/GenBank/DDBJ databases">
        <title>Genome sequence and genetic diversity analysis of an under-domesticated orphan crop, white fonio (Digitaria exilis).</title>
        <authorList>
            <person name="Bennetzen J.L."/>
            <person name="Chen S."/>
            <person name="Ma X."/>
            <person name="Wang X."/>
            <person name="Yssel A.E.J."/>
            <person name="Chaluvadi S.R."/>
            <person name="Johnson M."/>
            <person name="Gangashetty P."/>
            <person name="Hamidou F."/>
            <person name="Sanogo M.D."/>
            <person name="Zwaenepoel A."/>
            <person name="Wallace J."/>
            <person name="Van De Peer Y."/>
            <person name="Van Deynze A."/>
        </authorList>
    </citation>
    <scope>NUCLEOTIDE SEQUENCE</scope>
    <source>
        <tissue evidence="2">Leaves</tissue>
    </source>
</reference>
<dbReference type="Pfam" id="PF07893">
    <property type="entry name" value="DUF1668"/>
    <property type="match status" value="1"/>
</dbReference>
<protein>
    <submittedName>
        <fullName evidence="2">Uncharacterized protein</fullName>
    </submittedName>
</protein>
<gene>
    <name evidence="2" type="ORF">HU200_006297</name>
</gene>
<dbReference type="Proteomes" id="UP000636709">
    <property type="component" value="Unassembled WGS sequence"/>
</dbReference>
<name>A0A835FST8_9POAL</name>
<evidence type="ECO:0000256" key="1">
    <source>
        <dbReference type="SAM" id="MobiDB-lite"/>
    </source>
</evidence>
<keyword evidence="3" id="KW-1185">Reference proteome</keyword>
<dbReference type="OrthoDB" id="685508at2759"/>
<comment type="caution">
    <text evidence="2">The sequence shown here is derived from an EMBL/GenBank/DDBJ whole genome shotgun (WGS) entry which is preliminary data.</text>
</comment>
<feature type="region of interest" description="Disordered" evidence="1">
    <location>
        <begin position="60"/>
        <end position="82"/>
    </location>
</feature>
<dbReference type="EMBL" id="JACEFO010000430">
    <property type="protein sequence ID" value="KAF8769691.1"/>
    <property type="molecule type" value="Genomic_DNA"/>
</dbReference>
<evidence type="ECO:0000313" key="2">
    <source>
        <dbReference type="EMBL" id="KAF8769691.1"/>
    </source>
</evidence>
<accession>A0A835FST8</accession>